<feature type="transmembrane region" description="Helical" evidence="7">
    <location>
        <begin position="99"/>
        <end position="116"/>
    </location>
</feature>
<evidence type="ECO:0000256" key="2">
    <source>
        <dbReference type="ARBA" id="ARBA00022448"/>
    </source>
</evidence>
<feature type="transmembrane region" description="Helical" evidence="7">
    <location>
        <begin position="45"/>
        <end position="64"/>
    </location>
</feature>
<keyword evidence="3" id="KW-1003">Cell membrane</keyword>
<dbReference type="RefSeq" id="WP_245724509.1">
    <property type="nucleotide sequence ID" value="NZ_FMHZ01000002.1"/>
</dbReference>
<dbReference type="Proteomes" id="UP000199001">
    <property type="component" value="Unassembled WGS sequence"/>
</dbReference>
<dbReference type="PANTHER" id="PTHR23517:SF2">
    <property type="entry name" value="MULTIDRUG RESISTANCE PROTEIN MDTH"/>
    <property type="match status" value="1"/>
</dbReference>
<evidence type="ECO:0000256" key="4">
    <source>
        <dbReference type="ARBA" id="ARBA00022692"/>
    </source>
</evidence>
<name>A0A1C6TQE0_9ACTN</name>
<feature type="transmembrane region" description="Helical" evidence="7">
    <location>
        <begin position="280"/>
        <end position="297"/>
    </location>
</feature>
<keyword evidence="6 7" id="KW-0472">Membrane</keyword>
<keyword evidence="9" id="KW-1185">Reference proteome</keyword>
<evidence type="ECO:0000256" key="5">
    <source>
        <dbReference type="ARBA" id="ARBA00022989"/>
    </source>
</evidence>
<dbReference type="InterPro" id="IPR036259">
    <property type="entry name" value="MFS_trans_sf"/>
</dbReference>
<feature type="transmembrane region" description="Helical" evidence="7">
    <location>
        <begin position="209"/>
        <end position="234"/>
    </location>
</feature>
<dbReference type="Gene3D" id="1.20.1250.20">
    <property type="entry name" value="MFS general substrate transporter like domains"/>
    <property type="match status" value="1"/>
</dbReference>
<feature type="transmembrane region" description="Helical" evidence="7">
    <location>
        <begin position="163"/>
        <end position="182"/>
    </location>
</feature>
<evidence type="ECO:0000256" key="3">
    <source>
        <dbReference type="ARBA" id="ARBA00022475"/>
    </source>
</evidence>
<sequence>MPAFPPTAARTLARAQLANSVGDGVFLVTSALYFTGPVGLSPGQVGLGLTLGWAVGVLVGVPAGQLADRWGARRTAALLAAGTAAAVAAFLAVGRPATFVLVACLYAACQTGLAAARQAALARLVEPTRRTEVRARLQATANGGLALGAALGGLALAAQTAGAYRIVLALDVAAFGVAAVLLGRLPRVEPTTGPVAAGPRLAVLRDRPYALLTALNAVMMLYLPLLSLVLPLWVARRTAAPAWLAAALLALNTVAVLVWQVRVARGVTGPAGAVRALRRAGLLMVGACAVFAVSAAATGPWLAAAVLLVGAAAQVAAEMAHGAGSWQLSFDLAPDGRHGQYQGFFGTGVPLARMLGPVLLTALIVDGGPAGWLAFGALYAAAAWAMGPATRWARRTRPVATDEPAGLAAPAR</sequence>
<evidence type="ECO:0000256" key="6">
    <source>
        <dbReference type="ARBA" id="ARBA00023136"/>
    </source>
</evidence>
<keyword evidence="2" id="KW-0813">Transport</keyword>
<keyword evidence="4 7" id="KW-0812">Transmembrane</keyword>
<feature type="transmembrane region" description="Helical" evidence="7">
    <location>
        <begin position="76"/>
        <end position="93"/>
    </location>
</feature>
<feature type="transmembrane region" description="Helical" evidence="7">
    <location>
        <begin position="240"/>
        <end position="259"/>
    </location>
</feature>
<organism evidence="8 9">
    <name type="scientific">Micromonospora citrea</name>
    <dbReference type="NCBI Taxonomy" id="47855"/>
    <lineage>
        <taxon>Bacteria</taxon>
        <taxon>Bacillati</taxon>
        <taxon>Actinomycetota</taxon>
        <taxon>Actinomycetes</taxon>
        <taxon>Micromonosporales</taxon>
        <taxon>Micromonosporaceae</taxon>
        <taxon>Micromonospora</taxon>
    </lineage>
</organism>
<dbReference type="PANTHER" id="PTHR23517">
    <property type="entry name" value="RESISTANCE PROTEIN MDTM, PUTATIVE-RELATED-RELATED"/>
    <property type="match status" value="1"/>
</dbReference>
<evidence type="ECO:0000256" key="1">
    <source>
        <dbReference type="ARBA" id="ARBA00004651"/>
    </source>
</evidence>
<comment type="subcellular location">
    <subcellularLocation>
        <location evidence="1">Cell membrane</location>
        <topology evidence="1">Multi-pass membrane protein</topology>
    </subcellularLocation>
</comment>
<dbReference type="SUPFAM" id="SSF103473">
    <property type="entry name" value="MFS general substrate transporter"/>
    <property type="match status" value="1"/>
</dbReference>
<protein>
    <submittedName>
        <fullName evidence="8">Major Facilitator Superfamily protein</fullName>
    </submittedName>
</protein>
<evidence type="ECO:0000256" key="7">
    <source>
        <dbReference type="SAM" id="Phobius"/>
    </source>
</evidence>
<dbReference type="EMBL" id="FMHZ01000002">
    <property type="protein sequence ID" value="SCL44025.1"/>
    <property type="molecule type" value="Genomic_DNA"/>
</dbReference>
<dbReference type="InterPro" id="IPR011701">
    <property type="entry name" value="MFS"/>
</dbReference>
<evidence type="ECO:0000313" key="8">
    <source>
        <dbReference type="EMBL" id="SCL44025.1"/>
    </source>
</evidence>
<feature type="transmembrane region" description="Helical" evidence="7">
    <location>
        <begin position="370"/>
        <end position="387"/>
    </location>
</feature>
<accession>A0A1C6TQE0</accession>
<proteinExistence type="predicted"/>
<gene>
    <name evidence="8" type="ORF">GA0070606_0104</name>
</gene>
<feature type="transmembrane region" description="Helical" evidence="7">
    <location>
        <begin position="137"/>
        <end position="157"/>
    </location>
</feature>
<dbReference type="Pfam" id="PF07690">
    <property type="entry name" value="MFS_1"/>
    <property type="match status" value="1"/>
</dbReference>
<dbReference type="InterPro" id="IPR050171">
    <property type="entry name" value="MFS_Transporters"/>
</dbReference>
<evidence type="ECO:0000313" key="9">
    <source>
        <dbReference type="Proteomes" id="UP000199001"/>
    </source>
</evidence>
<dbReference type="AlphaFoldDB" id="A0A1C6TQE0"/>
<reference evidence="9" key="1">
    <citation type="submission" date="2016-06" db="EMBL/GenBank/DDBJ databases">
        <authorList>
            <person name="Varghese N."/>
            <person name="Submissions Spin"/>
        </authorList>
    </citation>
    <scope>NUCLEOTIDE SEQUENCE [LARGE SCALE GENOMIC DNA]</scope>
    <source>
        <strain evidence="9">DSM 43903</strain>
    </source>
</reference>
<dbReference type="GO" id="GO:0005886">
    <property type="term" value="C:plasma membrane"/>
    <property type="evidence" value="ECO:0007669"/>
    <property type="project" value="UniProtKB-SubCell"/>
</dbReference>
<dbReference type="GO" id="GO:0022857">
    <property type="term" value="F:transmembrane transporter activity"/>
    <property type="evidence" value="ECO:0007669"/>
    <property type="project" value="InterPro"/>
</dbReference>
<dbReference type="STRING" id="47855.GA0070606_0104"/>
<keyword evidence="5 7" id="KW-1133">Transmembrane helix</keyword>